<protein>
    <submittedName>
        <fullName evidence="2">Uncharacterized protein</fullName>
    </submittedName>
</protein>
<proteinExistence type="predicted"/>
<reference evidence="2" key="2">
    <citation type="journal article" date="2015" name="Data Brief">
        <title>Shoot transcriptome of the giant reed, Arundo donax.</title>
        <authorList>
            <person name="Barrero R.A."/>
            <person name="Guerrero F.D."/>
            <person name="Moolhuijzen P."/>
            <person name="Goolsby J.A."/>
            <person name="Tidwell J."/>
            <person name="Bellgard S.E."/>
            <person name="Bellgard M.I."/>
        </authorList>
    </citation>
    <scope>NUCLEOTIDE SEQUENCE</scope>
    <source>
        <tissue evidence="2">Shoot tissue taken approximately 20 cm above the soil surface</tissue>
    </source>
</reference>
<evidence type="ECO:0000256" key="1">
    <source>
        <dbReference type="SAM" id="MobiDB-lite"/>
    </source>
</evidence>
<evidence type="ECO:0000313" key="2">
    <source>
        <dbReference type="EMBL" id="JAE16410.1"/>
    </source>
</evidence>
<dbReference type="EMBL" id="GBRH01181486">
    <property type="protein sequence ID" value="JAE16410.1"/>
    <property type="molecule type" value="Transcribed_RNA"/>
</dbReference>
<feature type="region of interest" description="Disordered" evidence="1">
    <location>
        <begin position="1"/>
        <end position="26"/>
    </location>
</feature>
<accession>A0A0A9FU82</accession>
<organism evidence="2">
    <name type="scientific">Arundo donax</name>
    <name type="common">Giant reed</name>
    <name type="synonym">Donax arundinaceus</name>
    <dbReference type="NCBI Taxonomy" id="35708"/>
    <lineage>
        <taxon>Eukaryota</taxon>
        <taxon>Viridiplantae</taxon>
        <taxon>Streptophyta</taxon>
        <taxon>Embryophyta</taxon>
        <taxon>Tracheophyta</taxon>
        <taxon>Spermatophyta</taxon>
        <taxon>Magnoliopsida</taxon>
        <taxon>Liliopsida</taxon>
        <taxon>Poales</taxon>
        <taxon>Poaceae</taxon>
        <taxon>PACMAD clade</taxon>
        <taxon>Arundinoideae</taxon>
        <taxon>Arundineae</taxon>
        <taxon>Arundo</taxon>
    </lineage>
</organism>
<feature type="compositionally biased region" description="Polar residues" evidence="1">
    <location>
        <begin position="13"/>
        <end position="26"/>
    </location>
</feature>
<sequence length="26" mass="2912">MMRRHDAGECGLSANNVTGHSFTEYK</sequence>
<dbReference type="AlphaFoldDB" id="A0A0A9FU82"/>
<name>A0A0A9FU82_ARUDO</name>
<reference evidence="2" key="1">
    <citation type="submission" date="2014-09" db="EMBL/GenBank/DDBJ databases">
        <authorList>
            <person name="Magalhaes I.L.F."/>
            <person name="Oliveira U."/>
            <person name="Santos F.R."/>
            <person name="Vidigal T.H.D.A."/>
            <person name="Brescovit A.D."/>
            <person name="Santos A.J."/>
        </authorList>
    </citation>
    <scope>NUCLEOTIDE SEQUENCE</scope>
    <source>
        <tissue evidence="2">Shoot tissue taken approximately 20 cm above the soil surface</tissue>
    </source>
</reference>